<sequence length="261" mass="30973">MSLSQHVCKLNNTRRQIYIFVDKQSQIWFRGKDVTRILGYKNAQDALANYVPENYKSTWEKMIYRKRIVCNLPSNWNSQLIFILEPGIYFLIARSKFPEVTKFNEWIFKKVLAIRKANVPPPISHKQYTNMLKKVSQMSLNDPPIKDKRKLKKLKKSHDTFTKLQKMDIIPQKSEEMVFRLLQHKEKQNEYYYLCRQSKYIEAATKNKNDYHMVFHINLVPKGANFIHVIKTYLKNHKVPHKLGRNTIITESDLAAIVSKL</sequence>
<accession>A0A7R5WM41</accession>
<evidence type="ECO:0000313" key="2">
    <source>
        <dbReference type="EMBL" id="AKS26389.1"/>
    </source>
</evidence>
<gene>
    <name evidence="2" type="ORF">DLEV_098</name>
</gene>
<dbReference type="Pfam" id="PF02498">
    <property type="entry name" value="Bro-N"/>
    <property type="match status" value="1"/>
</dbReference>
<dbReference type="PANTHER" id="PTHR36180">
    <property type="entry name" value="DNA-BINDING PROTEIN-RELATED-RELATED"/>
    <property type="match status" value="1"/>
</dbReference>
<dbReference type="PANTHER" id="PTHR36180:SF2">
    <property type="entry name" value="BRO FAMILY PROTEIN"/>
    <property type="match status" value="1"/>
</dbReference>
<dbReference type="InterPro" id="IPR003497">
    <property type="entry name" value="BRO_N_domain"/>
</dbReference>
<evidence type="ECO:0000259" key="1">
    <source>
        <dbReference type="PROSITE" id="PS51750"/>
    </source>
</evidence>
<dbReference type="Proteomes" id="UP000593702">
    <property type="component" value="Segment"/>
</dbReference>
<evidence type="ECO:0000313" key="3">
    <source>
        <dbReference type="Proteomes" id="UP000593702"/>
    </source>
</evidence>
<dbReference type="EMBL" id="KR095315">
    <property type="protein sequence ID" value="AKS26389.1"/>
    <property type="molecule type" value="Genomic_DNA"/>
</dbReference>
<reference evidence="2 3" key="1">
    <citation type="submission" date="2015-04" db="EMBL/GenBank/DDBJ databases">
        <title>Diachasmimorpha longicaudata entomopoxvirus genome.</title>
        <authorList>
            <person name="Coffman K.A."/>
            <person name="Burke G.R."/>
        </authorList>
    </citation>
    <scope>NUCLEOTIDE SEQUENCE [LARGE SCALE GENOMIC DNA]</scope>
</reference>
<name>A0A7R5WM41_9POXV</name>
<proteinExistence type="predicted"/>
<dbReference type="SMART" id="SM01040">
    <property type="entry name" value="Bro-N"/>
    <property type="match status" value="1"/>
</dbReference>
<protein>
    <submittedName>
        <fullName evidence="2">Putative Bro-N domain-containing protein 8</fullName>
    </submittedName>
</protein>
<dbReference type="PROSITE" id="PS51750">
    <property type="entry name" value="BRO_N"/>
    <property type="match status" value="1"/>
</dbReference>
<keyword evidence="3" id="KW-1185">Reference proteome</keyword>
<organism evidence="2 3">
    <name type="scientific">Diachasmimorpha longicaudata entomopoxvirus</name>
    <dbReference type="NCBI Taxonomy" id="109981"/>
    <lineage>
        <taxon>Viruses</taxon>
        <taxon>Varidnaviria</taxon>
        <taxon>Bamfordvirae</taxon>
        <taxon>Nucleocytoviricota</taxon>
        <taxon>Pokkesviricetes</taxon>
        <taxon>Chitovirales</taxon>
        <taxon>Poxviridae</taxon>
        <taxon>Entomopoxvirinae</taxon>
        <taxon>Epsilonentomopoxvirus</taxon>
        <taxon>Epsilonentomopoxvirus dlongicaudata</taxon>
        <taxon>Diachasmimorpha entomopoxvirus</taxon>
    </lineage>
</organism>
<feature type="domain" description="Bro-N" evidence="1">
    <location>
        <begin position="1"/>
        <end position="119"/>
    </location>
</feature>